<dbReference type="PANTHER" id="PTHR24198">
    <property type="entry name" value="ANKYRIN REPEAT AND PROTEIN KINASE DOMAIN-CONTAINING PROTEIN"/>
    <property type="match status" value="1"/>
</dbReference>
<dbReference type="Pfam" id="PF24883">
    <property type="entry name" value="NPHP3_N"/>
    <property type="match status" value="1"/>
</dbReference>
<dbReference type="OrthoDB" id="7464126at2759"/>
<evidence type="ECO:0000313" key="6">
    <source>
        <dbReference type="Proteomes" id="UP000307440"/>
    </source>
</evidence>
<dbReference type="Gene3D" id="3.40.50.300">
    <property type="entry name" value="P-loop containing nucleotide triphosphate hydrolases"/>
    <property type="match status" value="1"/>
</dbReference>
<dbReference type="InterPro" id="IPR002110">
    <property type="entry name" value="Ankyrin_rpt"/>
</dbReference>
<dbReference type="InterPro" id="IPR027417">
    <property type="entry name" value="P-loop_NTPase"/>
</dbReference>
<dbReference type="InterPro" id="IPR056884">
    <property type="entry name" value="NPHP3-like_N"/>
</dbReference>
<evidence type="ECO:0000256" key="3">
    <source>
        <dbReference type="PROSITE-ProRule" id="PRU00023"/>
    </source>
</evidence>
<dbReference type="Proteomes" id="UP000307440">
    <property type="component" value="Unassembled WGS sequence"/>
</dbReference>
<feature type="domain" description="Nephrocystin 3-like N-terminal" evidence="4">
    <location>
        <begin position="35"/>
        <end position="193"/>
    </location>
</feature>
<evidence type="ECO:0000256" key="1">
    <source>
        <dbReference type="ARBA" id="ARBA00022737"/>
    </source>
</evidence>
<dbReference type="PROSITE" id="PS50088">
    <property type="entry name" value="ANK_REPEAT"/>
    <property type="match status" value="3"/>
</dbReference>
<reference evidence="5 6" key="1">
    <citation type="journal article" date="2019" name="Nat. Ecol. Evol.">
        <title>Megaphylogeny resolves global patterns of mushroom evolution.</title>
        <authorList>
            <person name="Varga T."/>
            <person name="Krizsan K."/>
            <person name="Foldi C."/>
            <person name="Dima B."/>
            <person name="Sanchez-Garcia M."/>
            <person name="Sanchez-Ramirez S."/>
            <person name="Szollosi G.J."/>
            <person name="Szarkandi J.G."/>
            <person name="Papp V."/>
            <person name="Albert L."/>
            <person name="Andreopoulos W."/>
            <person name="Angelini C."/>
            <person name="Antonin V."/>
            <person name="Barry K.W."/>
            <person name="Bougher N.L."/>
            <person name="Buchanan P."/>
            <person name="Buyck B."/>
            <person name="Bense V."/>
            <person name="Catcheside P."/>
            <person name="Chovatia M."/>
            <person name="Cooper J."/>
            <person name="Damon W."/>
            <person name="Desjardin D."/>
            <person name="Finy P."/>
            <person name="Geml J."/>
            <person name="Haridas S."/>
            <person name="Hughes K."/>
            <person name="Justo A."/>
            <person name="Karasinski D."/>
            <person name="Kautmanova I."/>
            <person name="Kiss B."/>
            <person name="Kocsube S."/>
            <person name="Kotiranta H."/>
            <person name="LaButti K.M."/>
            <person name="Lechner B.E."/>
            <person name="Liimatainen K."/>
            <person name="Lipzen A."/>
            <person name="Lukacs Z."/>
            <person name="Mihaltcheva S."/>
            <person name="Morgado L.N."/>
            <person name="Niskanen T."/>
            <person name="Noordeloos M.E."/>
            <person name="Ohm R.A."/>
            <person name="Ortiz-Santana B."/>
            <person name="Ovrebo C."/>
            <person name="Racz N."/>
            <person name="Riley R."/>
            <person name="Savchenko A."/>
            <person name="Shiryaev A."/>
            <person name="Soop K."/>
            <person name="Spirin V."/>
            <person name="Szebenyi C."/>
            <person name="Tomsovsky M."/>
            <person name="Tulloss R.E."/>
            <person name="Uehling J."/>
            <person name="Grigoriev I.V."/>
            <person name="Vagvolgyi C."/>
            <person name="Papp T."/>
            <person name="Martin F.M."/>
            <person name="Miettinen O."/>
            <person name="Hibbett D.S."/>
            <person name="Nagy L.G."/>
        </authorList>
    </citation>
    <scope>NUCLEOTIDE SEQUENCE [LARGE SCALE GENOMIC DNA]</scope>
    <source>
        <strain evidence="5 6">CBS 121175</strain>
    </source>
</reference>
<evidence type="ECO:0000259" key="4">
    <source>
        <dbReference type="Pfam" id="PF24883"/>
    </source>
</evidence>
<organism evidence="5 6">
    <name type="scientific">Coprinopsis marcescibilis</name>
    <name type="common">Agaric fungus</name>
    <name type="synonym">Psathyrella marcescibilis</name>
    <dbReference type="NCBI Taxonomy" id="230819"/>
    <lineage>
        <taxon>Eukaryota</taxon>
        <taxon>Fungi</taxon>
        <taxon>Dikarya</taxon>
        <taxon>Basidiomycota</taxon>
        <taxon>Agaricomycotina</taxon>
        <taxon>Agaricomycetes</taxon>
        <taxon>Agaricomycetidae</taxon>
        <taxon>Agaricales</taxon>
        <taxon>Agaricineae</taxon>
        <taxon>Psathyrellaceae</taxon>
        <taxon>Coprinopsis</taxon>
    </lineage>
</organism>
<protein>
    <submittedName>
        <fullName evidence="5">Ankyrin</fullName>
    </submittedName>
</protein>
<keyword evidence="6" id="KW-1185">Reference proteome</keyword>
<dbReference type="SUPFAM" id="SSF48403">
    <property type="entry name" value="Ankyrin repeat"/>
    <property type="match status" value="2"/>
</dbReference>
<feature type="repeat" description="ANK" evidence="3">
    <location>
        <begin position="504"/>
        <end position="537"/>
    </location>
</feature>
<feature type="repeat" description="ANK" evidence="3">
    <location>
        <begin position="736"/>
        <end position="762"/>
    </location>
</feature>
<evidence type="ECO:0000313" key="5">
    <source>
        <dbReference type="EMBL" id="TFK24947.1"/>
    </source>
</evidence>
<dbReference type="EMBL" id="ML210192">
    <property type="protein sequence ID" value="TFK24947.1"/>
    <property type="molecule type" value="Genomic_DNA"/>
</dbReference>
<proteinExistence type="predicted"/>
<dbReference type="PROSITE" id="PS50297">
    <property type="entry name" value="ANK_REP_REGION"/>
    <property type="match status" value="1"/>
</dbReference>
<dbReference type="PANTHER" id="PTHR24198:SF165">
    <property type="entry name" value="ANKYRIN REPEAT-CONTAINING PROTEIN-RELATED"/>
    <property type="match status" value="1"/>
</dbReference>
<dbReference type="SMART" id="SM00248">
    <property type="entry name" value="ANK"/>
    <property type="match status" value="12"/>
</dbReference>
<accession>A0A5C3KX73</accession>
<gene>
    <name evidence="5" type="ORF">FA15DRAFT_591536</name>
</gene>
<dbReference type="STRING" id="230819.A0A5C3KX73"/>
<dbReference type="Gene3D" id="1.25.40.20">
    <property type="entry name" value="Ankyrin repeat-containing domain"/>
    <property type="match status" value="4"/>
</dbReference>
<name>A0A5C3KX73_COPMA</name>
<feature type="repeat" description="ANK" evidence="3">
    <location>
        <begin position="702"/>
        <end position="735"/>
    </location>
</feature>
<keyword evidence="1" id="KW-0677">Repeat</keyword>
<sequence length="1075" mass="118955">MSCLSSPEVKKMSIWLTPLNYRPIWMDAIKKRAPGTCIWFVDGDKYKSWVNTAGAMLCGVGLPGAGKTTLSSIVIEHLQKVVKGSNPAHCVAFVFFRHTDRVTVRDVLASIVRQMVEDHTPIFALVKPIHGIHDLHGTQMSEEECLDVLRQASQMLARCFISLDAFDEAPKEVQLQILHILSSLNVNLLVTSRPSALPSEIVPRATVVEIVADNNDIKILIDETIRRNFEFRDLLRNQSGQLDWERRIISTVQEKSRGMFLLAALQLELLQGCVNTHELRETLDGMPEGVKEMYRRTIKRIQGQPMNSFLLAQRIFVWLLHAKRSLRVSELQTAVAICSKSYKLDKDRIVHQEDRLVAVCCGLIAINRDRVGLIHYTTYDALKELFPLGVGHPHSFIASACTQLLLDHQCHNYPGKDEYPYQLRNLLAPHPLLEYSYTNWPAHAKESEQIPDAVITFIDQCDRYPVIFRHKEIDLLQSIHVAAWYRFQDRRFLTPFIVNIPTKRGRTALILASYNGDVSAVGFLLSAPGINVNARDRDGNTSLIWASARGHEGVVRLLLQARMIDVDAKGQHGDTALIKASESSHESIVRLLLQVPGINVNLKGKNGYTALIHTTLRGHEGILRSLLESNGIDVAAEDGTGATALAWASIRGPERVTRLLFAASSPGVCCRALRWVAGEGNEGAVKLLIGFGGIDINGQDAMGRTPLIKASQSGHEGVIRVLLAVDGIDINARDGSGNTALIQASTMGHKAVVQLLLQSGGETAQELANRELALVGASTGGHEEVVRMLLTVGGVDLKAREQLWRTAWINASENGHDRIIRLFLELGGGDVDVQWLNFALVQACAQGHERVATILLRARGGGLHDVGTQQTALMRAAENGHQAAVRVLLESPWTKLDANAKNELGDTALIRASENGCTAVTELLLGVKGIDINLKGRDGYTALMRAYINGHKVIVALLFRMRDFDIDANAGFRTSSLNEMFNRIFTAMKARPDDSLNADRTERDDYDQDLHGAGKCGLGEAVAVRRTTPVDHLISGLPEDRQGKIIRLHDLFRLEFVLSSDFDFDSRLPMSSRYF</sequence>
<dbReference type="Pfam" id="PF12796">
    <property type="entry name" value="Ank_2"/>
    <property type="match status" value="3"/>
</dbReference>
<dbReference type="AlphaFoldDB" id="A0A5C3KX73"/>
<dbReference type="InterPro" id="IPR036770">
    <property type="entry name" value="Ankyrin_rpt-contain_sf"/>
</dbReference>
<dbReference type="SUPFAM" id="SSF52540">
    <property type="entry name" value="P-loop containing nucleoside triphosphate hydrolases"/>
    <property type="match status" value="1"/>
</dbReference>
<evidence type="ECO:0000256" key="2">
    <source>
        <dbReference type="ARBA" id="ARBA00023043"/>
    </source>
</evidence>
<keyword evidence="2 3" id="KW-0040">ANK repeat</keyword>